<name>A0A1Q9LRV4_9PSEU</name>
<dbReference type="AlphaFoldDB" id="A0A1Q9LRV4"/>
<reference evidence="1 2" key="1">
    <citation type="submission" date="2016-10" db="EMBL/GenBank/DDBJ databases">
        <title>The Draft Genome Sequence of Actinokineospora bangkokensis 44EHWT reveals the biosynthetic pathway of antifungal compounds Thailandins with unusual extender unit butylmalonyl-CoA.</title>
        <authorList>
            <person name="Greule A."/>
            <person name="Intra B."/>
            <person name="Flemming S."/>
            <person name="Rommel M.G."/>
            <person name="Panbangred W."/>
            <person name="Bechthold A."/>
        </authorList>
    </citation>
    <scope>NUCLEOTIDE SEQUENCE [LARGE SCALE GENOMIC DNA]</scope>
    <source>
        <strain evidence="1 2">44EHW</strain>
    </source>
</reference>
<organism evidence="1 2">
    <name type="scientific">Actinokineospora bangkokensis</name>
    <dbReference type="NCBI Taxonomy" id="1193682"/>
    <lineage>
        <taxon>Bacteria</taxon>
        <taxon>Bacillati</taxon>
        <taxon>Actinomycetota</taxon>
        <taxon>Actinomycetes</taxon>
        <taxon>Pseudonocardiales</taxon>
        <taxon>Pseudonocardiaceae</taxon>
        <taxon>Actinokineospora</taxon>
    </lineage>
</organism>
<evidence type="ECO:0000313" key="2">
    <source>
        <dbReference type="Proteomes" id="UP000186040"/>
    </source>
</evidence>
<sequence>MWPFPSQAEAAAWEQLYRADGHQPWHLDAAATATAFATGYLGFTEITDVLSVSQVDREAWVAVGDRNDPHTRTAAAEVHLARYGAGPDAPWEVVGTRDSTFSLTAPRYGAEVTSPVTVGGRITGMDESIRVRVLRQGAPAPLGESCCTPAGGTDTPWSVSVLWRSPGAGVLTIVASTGSHRTAVERFTVTGVTSAGTTS</sequence>
<keyword evidence="2" id="KW-1185">Reference proteome</keyword>
<dbReference type="EMBL" id="MKQR01000007">
    <property type="protein sequence ID" value="OLR94752.1"/>
    <property type="molecule type" value="Genomic_DNA"/>
</dbReference>
<evidence type="ECO:0000313" key="1">
    <source>
        <dbReference type="EMBL" id="OLR94752.1"/>
    </source>
</evidence>
<dbReference type="Proteomes" id="UP000186040">
    <property type="component" value="Unassembled WGS sequence"/>
</dbReference>
<comment type="caution">
    <text evidence="1">The sequence shown here is derived from an EMBL/GenBank/DDBJ whole genome shotgun (WGS) entry which is preliminary data.</text>
</comment>
<proteinExistence type="predicted"/>
<accession>A0A1Q9LRV4</accession>
<gene>
    <name evidence="1" type="ORF">BJP25_12040</name>
</gene>
<dbReference type="OrthoDB" id="4568594at2"/>
<protein>
    <submittedName>
        <fullName evidence="1">Uncharacterized protein</fullName>
    </submittedName>
</protein>